<proteinExistence type="predicted"/>
<evidence type="ECO:0000313" key="4">
    <source>
        <dbReference type="Proteomes" id="UP000195607"/>
    </source>
</evidence>
<dbReference type="PROSITE" id="PS51898">
    <property type="entry name" value="TYR_RECOMBINASE"/>
    <property type="match status" value="1"/>
</dbReference>
<dbReference type="GO" id="GO:0006310">
    <property type="term" value="P:DNA recombination"/>
    <property type="evidence" value="ECO:0007669"/>
    <property type="project" value="UniProtKB-KW"/>
</dbReference>
<evidence type="ECO:0000313" key="3">
    <source>
        <dbReference type="EMBL" id="SIM74254.1"/>
    </source>
</evidence>
<protein>
    <submittedName>
        <fullName evidence="3">Integrase</fullName>
    </submittedName>
</protein>
<dbReference type="EMBL" id="LT671858">
    <property type="protein sequence ID" value="SIM74254.1"/>
    <property type="molecule type" value="Genomic_DNA"/>
</dbReference>
<dbReference type="RefSeq" id="WP_148689972.1">
    <property type="nucleotide sequence ID" value="NZ_LT671858.1"/>
</dbReference>
<evidence type="ECO:0000259" key="2">
    <source>
        <dbReference type="PROSITE" id="PS51898"/>
    </source>
</evidence>
<evidence type="ECO:0000256" key="1">
    <source>
        <dbReference type="ARBA" id="ARBA00023172"/>
    </source>
</evidence>
<reference evidence="3 4" key="1">
    <citation type="submission" date="2016-04" db="EMBL/GenBank/DDBJ databases">
        <authorList>
            <person name="Evans L.H."/>
            <person name="Alamgir A."/>
            <person name="Owens N."/>
            <person name="Weber N.D."/>
            <person name="Virtaneva K."/>
            <person name="Barbian K."/>
            <person name="Babar A."/>
            <person name="Rosenke K."/>
        </authorList>
    </citation>
    <scope>NUCLEOTIDE SEQUENCE [LARGE SCALE GENOMIC DNA]</scope>
    <source>
        <strain evidence="4">S5(T) (JCM 30642 \VKM B-2941)</strain>
    </source>
</reference>
<keyword evidence="1" id="KW-0233">DNA recombination</keyword>
<dbReference type="GO" id="GO:0015074">
    <property type="term" value="P:DNA integration"/>
    <property type="evidence" value="ECO:0007669"/>
    <property type="project" value="InterPro"/>
</dbReference>
<dbReference type="AlphaFoldDB" id="A0A1N5VMM2"/>
<dbReference type="SUPFAM" id="SSF56349">
    <property type="entry name" value="DNA breaking-rejoining enzymes"/>
    <property type="match status" value="1"/>
</dbReference>
<dbReference type="Gene3D" id="1.10.443.10">
    <property type="entry name" value="Intergrase catalytic core"/>
    <property type="match status" value="1"/>
</dbReference>
<dbReference type="InterPro" id="IPR002104">
    <property type="entry name" value="Integrase_catalytic"/>
</dbReference>
<gene>
    <name evidence="3" type="ORF">CSP5_1441</name>
</gene>
<accession>A0A1N5VMM2</accession>
<sequence>MTFVAKYKHLLENEEISRWFGNLNAKSYLTATVYLRGLGYYCELTGATPDTIIQDAKSGKLRNDFMDFVRKMESEGKAGSYISRYKKVLRSWLGFNGLDFKLNVNIAYENRSPRVEGERIPEKSELARMLRKGSGRAKVAISLLAFSGLRPETLGNAEGKDGLKLSDFPEMKIENGKVEFEKIPTMVNVRYTLSKARHTYFSFLGEEGTKYLKEYLEVRIREGDDLKADTPLFKLDSQGRISHEYIRTLLATRDIRKAITESGFSWRPYVLRAYFATALDNAENKGIISHPWRMFLMGHTGDIEARYSTNKRLPPDMIEEMRSAYLKCSKFFETEEKGIKEEDYQKILRDAAIDTLSGALGITLDEDQKEELRNLDSAEYQKRLGEIFKTKKADILNNGNSQKVIPFKDVETYIERGWEYVRDFPGSKAIVKLPSQL</sequence>
<name>A0A1N5VMM2_9ARCH</name>
<dbReference type="Proteomes" id="UP000195607">
    <property type="component" value="Chromosome I"/>
</dbReference>
<dbReference type="InterPro" id="IPR011010">
    <property type="entry name" value="DNA_brk_join_enz"/>
</dbReference>
<dbReference type="InterPro" id="IPR013762">
    <property type="entry name" value="Integrase-like_cat_sf"/>
</dbReference>
<dbReference type="GO" id="GO:0003677">
    <property type="term" value="F:DNA binding"/>
    <property type="evidence" value="ECO:0007669"/>
    <property type="project" value="InterPro"/>
</dbReference>
<feature type="domain" description="Tyr recombinase" evidence="2">
    <location>
        <begin position="115"/>
        <end position="326"/>
    </location>
</feature>
<organism evidence="3 4">
    <name type="scientific">Cuniculiplasma divulgatum</name>
    <dbReference type="NCBI Taxonomy" id="1673428"/>
    <lineage>
        <taxon>Archaea</taxon>
        <taxon>Methanobacteriati</taxon>
        <taxon>Thermoplasmatota</taxon>
        <taxon>Thermoplasmata</taxon>
        <taxon>Thermoplasmatales</taxon>
        <taxon>Cuniculiplasmataceae</taxon>
        <taxon>Cuniculiplasma</taxon>
    </lineage>
</organism>
<dbReference type="GeneID" id="41588682"/>